<organism evidence="1">
    <name type="scientific">marine sediment metagenome</name>
    <dbReference type="NCBI Taxonomy" id="412755"/>
    <lineage>
        <taxon>unclassified sequences</taxon>
        <taxon>metagenomes</taxon>
        <taxon>ecological metagenomes</taxon>
    </lineage>
</organism>
<evidence type="ECO:0000313" key="1">
    <source>
        <dbReference type="EMBL" id="KKL70599.1"/>
    </source>
</evidence>
<comment type="caution">
    <text evidence="1">The sequence shown here is derived from an EMBL/GenBank/DDBJ whole genome shotgun (WGS) entry which is preliminary data.</text>
</comment>
<protein>
    <submittedName>
        <fullName evidence="1">Uncharacterized protein</fullName>
    </submittedName>
</protein>
<feature type="non-terminal residue" evidence="1">
    <location>
        <position position="1"/>
    </location>
</feature>
<accession>A0A0F9E9E1</accession>
<dbReference type="AlphaFoldDB" id="A0A0F9E9E1"/>
<gene>
    <name evidence="1" type="ORF">LCGC14_2103340</name>
</gene>
<dbReference type="EMBL" id="LAZR01025852">
    <property type="protein sequence ID" value="KKL70599.1"/>
    <property type="molecule type" value="Genomic_DNA"/>
</dbReference>
<sequence length="93" mass="10609">VIISWRPPLPFSMTRSSFRKTIQESNGSFGYILAKLEERYIRVHAIPRSVTIRIFTDDEGGPVDVEFVEGEPGYPGDRAKRTLAGYDYEITLK</sequence>
<reference evidence="1" key="1">
    <citation type="journal article" date="2015" name="Nature">
        <title>Complex archaea that bridge the gap between prokaryotes and eukaryotes.</title>
        <authorList>
            <person name="Spang A."/>
            <person name="Saw J.H."/>
            <person name="Jorgensen S.L."/>
            <person name="Zaremba-Niedzwiedzka K."/>
            <person name="Martijn J."/>
            <person name="Lind A.E."/>
            <person name="van Eijk R."/>
            <person name="Schleper C."/>
            <person name="Guy L."/>
            <person name="Ettema T.J."/>
        </authorList>
    </citation>
    <scope>NUCLEOTIDE SEQUENCE</scope>
</reference>
<proteinExistence type="predicted"/>
<name>A0A0F9E9E1_9ZZZZ</name>